<dbReference type="InterPro" id="IPR036412">
    <property type="entry name" value="HAD-like_sf"/>
</dbReference>
<protein>
    <submittedName>
        <fullName evidence="1">Cof-like hydrolase</fullName>
    </submittedName>
</protein>
<dbReference type="InterPro" id="IPR006379">
    <property type="entry name" value="HAD-SF_hydro_IIB"/>
</dbReference>
<dbReference type="SUPFAM" id="SSF56784">
    <property type="entry name" value="HAD-like"/>
    <property type="match status" value="1"/>
</dbReference>
<dbReference type="KEGG" id="salx:SALLE_v1c10600"/>
<dbReference type="EMBL" id="CP031376">
    <property type="protein sequence ID" value="AXK51730.1"/>
    <property type="molecule type" value="Genomic_DNA"/>
</dbReference>
<dbReference type="PANTHER" id="PTHR10000">
    <property type="entry name" value="PHOSPHOSERINE PHOSPHATASE"/>
    <property type="match status" value="1"/>
</dbReference>
<sequence length="289" mass="32753">MLKINNDEIKIIISDFDGTLRADKNSAINPEDVLEIKKAMASGVKFVINTGNVPFEMIETVEMIAPISQTNKYIICSNGNAIKNYLTGKLEVLTFFDNKTTVKIIEKIKTMDLDYDITSPDLEKIYYSNADNIKVMVDLGLSKLDKFNRLPISDEIVRNMEKCPKITLKNVKPEDKAKIVKMIENDFPEVDIYATWFTVDGVDFGINGPNKYRGIVSLLERINKEENLNIKLENVVYFGDQHNDLEVFKNLKYSIAVGNAAQEIKDLAYEITDTAENAGVSKYLQKITK</sequence>
<evidence type="ECO:0000313" key="2">
    <source>
        <dbReference type="Proteomes" id="UP000254792"/>
    </source>
</evidence>
<dbReference type="AlphaFoldDB" id="A0A345Z551"/>
<dbReference type="GO" id="GO:0005829">
    <property type="term" value="C:cytosol"/>
    <property type="evidence" value="ECO:0007669"/>
    <property type="project" value="TreeGrafter"/>
</dbReference>
<gene>
    <name evidence="1" type="ORF">SALLE_v1c10600</name>
</gene>
<name>A0A345Z551_9MOLU</name>
<dbReference type="NCBIfam" id="TIGR01484">
    <property type="entry name" value="HAD-SF-IIB"/>
    <property type="match status" value="1"/>
</dbReference>
<keyword evidence="2" id="KW-1185">Reference proteome</keyword>
<dbReference type="GO" id="GO:0016791">
    <property type="term" value="F:phosphatase activity"/>
    <property type="evidence" value="ECO:0007669"/>
    <property type="project" value="TreeGrafter"/>
</dbReference>
<dbReference type="Gene3D" id="3.40.50.1000">
    <property type="entry name" value="HAD superfamily/HAD-like"/>
    <property type="match status" value="1"/>
</dbReference>
<evidence type="ECO:0000313" key="1">
    <source>
        <dbReference type="EMBL" id="AXK51730.1"/>
    </source>
</evidence>
<dbReference type="OrthoDB" id="388395at2"/>
<proteinExistence type="predicted"/>
<dbReference type="GO" id="GO:0000287">
    <property type="term" value="F:magnesium ion binding"/>
    <property type="evidence" value="ECO:0007669"/>
    <property type="project" value="TreeGrafter"/>
</dbReference>
<dbReference type="Proteomes" id="UP000254792">
    <property type="component" value="Chromosome"/>
</dbReference>
<dbReference type="InterPro" id="IPR023214">
    <property type="entry name" value="HAD_sf"/>
</dbReference>
<reference evidence="1 2" key="1">
    <citation type="submission" date="2018-07" db="EMBL/GenBank/DDBJ databases">
        <title>Complete genome sequence of Spiroplasma alleghenense PLHS-1 (ATCC 51752).</title>
        <authorList>
            <person name="Chou L."/>
            <person name="Lee T.-Y."/>
            <person name="Tsai Y.-M."/>
            <person name="Kuo C.-H."/>
        </authorList>
    </citation>
    <scope>NUCLEOTIDE SEQUENCE [LARGE SCALE GENOMIC DNA]</scope>
    <source>
        <strain evidence="1 2">PLHS-1</strain>
    </source>
</reference>
<dbReference type="PANTHER" id="PTHR10000:SF8">
    <property type="entry name" value="HAD SUPERFAMILY HYDROLASE-LIKE, TYPE 3"/>
    <property type="match status" value="1"/>
</dbReference>
<accession>A0A345Z551</accession>
<organism evidence="1 2">
    <name type="scientific">Spiroplasma alleghenense</name>
    <dbReference type="NCBI Taxonomy" id="216931"/>
    <lineage>
        <taxon>Bacteria</taxon>
        <taxon>Bacillati</taxon>
        <taxon>Mycoplasmatota</taxon>
        <taxon>Mollicutes</taxon>
        <taxon>Entomoplasmatales</taxon>
        <taxon>Spiroplasmataceae</taxon>
        <taxon>Spiroplasma</taxon>
    </lineage>
</organism>
<keyword evidence="1" id="KW-0378">Hydrolase</keyword>
<dbReference type="Gene3D" id="3.30.1240.10">
    <property type="match status" value="1"/>
</dbReference>
<dbReference type="RefSeq" id="WP_115558615.1">
    <property type="nucleotide sequence ID" value="NZ_CP031376.1"/>
</dbReference>
<dbReference type="Pfam" id="PF08282">
    <property type="entry name" value="Hydrolase_3"/>
    <property type="match status" value="1"/>
</dbReference>